<dbReference type="InterPro" id="IPR000172">
    <property type="entry name" value="GMC_OxRdtase_N"/>
</dbReference>
<evidence type="ECO:0000256" key="4">
    <source>
        <dbReference type="ARBA" id="ARBA00022827"/>
    </source>
</evidence>
<dbReference type="SUPFAM" id="SSF51905">
    <property type="entry name" value="FAD/NAD(P)-binding domain"/>
    <property type="match status" value="1"/>
</dbReference>
<evidence type="ECO:0000313" key="9">
    <source>
        <dbReference type="EMBL" id="XBY45686.1"/>
    </source>
</evidence>
<dbReference type="GO" id="GO:0050660">
    <property type="term" value="F:flavin adenine dinucleotide binding"/>
    <property type="evidence" value="ECO:0007669"/>
    <property type="project" value="InterPro"/>
</dbReference>
<keyword evidence="4 5" id="KW-0274">FAD</keyword>
<gene>
    <name evidence="9" type="ORF">ABS361_05270</name>
</gene>
<reference evidence="9" key="1">
    <citation type="submission" date="2024-06" db="EMBL/GenBank/DDBJ databases">
        <title>Methylostella associata gen. nov., sp. nov., a novel Ancalomicrobiaceae-affiliated facultatively methylotrophic bacteria that feed on methanotrophs of the genus Methylococcus.</title>
        <authorList>
            <person name="Saltykova V."/>
            <person name="Danilova O.V."/>
            <person name="Oshkin I.Y."/>
            <person name="Belova S.E."/>
            <person name="Pimenov N.V."/>
            <person name="Dedysh S.N."/>
        </authorList>
    </citation>
    <scope>NUCLEOTIDE SEQUENCE</scope>
    <source>
        <strain evidence="9">S20</strain>
    </source>
</reference>
<dbReference type="AlphaFoldDB" id="A0AAU7XE66"/>
<dbReference type="Gene3D" id="3.50.50.60">
    <property type="entry name" value="FAD/NAD(P)-binding domain"/>
    <property type="match status" value="1"/>
</dbReference>
<dbReference type="PANTHER" id="PTHR11552">
    <property type="entry name" value="GLUCOSE-METHANOL-CHOLINE GMC OXIDOREDUCTASE"/>
    <property type="match status" value="1"/>
</dbReference>
<dbReference type="InterPro" id="IPR007867">
    <property type="entry name" value="GMC_OxRtase_C"/>
</dbReference>
<organism evidence="9">
    <name type="scientific">Methyloraptor flagellatus</name>
    <dbReference type="NCBI Taxonomy" id="3162530"/>
    <lineage>
        <taxon>Bacteria</taxon>
        <taxon>Pseudomonadati</taxon>
        <taxon>Pseudomonadota</taxon>
        <taxon>Alphaproteobacteria</taxon>
        <taxon>Hyphomicrobiales</taxon>
        <taxon>Ancalomicrobiaceae</taxon>
        <taxon>Methyloraptor</taxon>
    </lineage>
</organism>
<dbReference type="GO" id="GO:0016614">
    <property type="term" value="F:oxidoreductase activity, acting on CH-OH group of donors"/>
    <property type="evidence" value="ECO:0007669"/>
    <property type="project" value="InterPro"/>
</dbReference>
<feature type="binding site" evidence="5">
    <location>
        <position position="218"/>
    </location>
    <ligand>
        <name>FAD</name>
        <dbReference type="ChEBI" id="CHEBI:57692"/>
    </ligand>
</feature>
<feature type="binding site" evidence="5">
    <location>
        <begin position="91"/>
        <end position="94"/>
    </location>
    <ligand>
        <name>FAD</name>
        <dbReference type="ChEBI" id="CHEBI:57692"/>
    </ligand>
</feature>
<feature type="binding site" evidence="5">
    <location>
        <position position="83"/>
    </location>
    <ligand>
        <name>FAD</name>
        <dbReference type="ChEBI" id="CHEBI:57692"/>
    </ligand>
</feature>
<dbReference type="EMBL" id="CP158568">
    <property type="protein sequence ID" value="XBY45686.1"/>
    <property type="molecule type" value="Genomic_DNA"/>
</dbReference>
<evidence type="ECO:0000256" key="2">
    <source>
        <dbReference type="ARBA" id="ARBA00010790"/>
    </source>
</evidence>
<dbReference type="PANTHER" id="PTHR11552:SF147">
    <property type="entry name" value="CHOLINE DEHYDROGENASE, MITOCHONDRIAL"/>
    <property type="match status" value="1"/>
</dbReference>
<feature type="domain" description="Glucose-methanol-choline oxidoreductase N-terminal" evidence="8">
    <location>
        <begin position="253"/>
        <end position="267"/>
    </location>
</feature>
<proteinExistence type="inferred from homology"/>
<evidence type="ECO:0000259" key="8">
    <source>
        <dbReference type="PROSITE" id="PS00624"/>
    </source>
</evidence>
<feature type="domain" description="Glucose-methanol-choline oxidoreductase N-terminal" evidence="7">
    <location>
        <begin position="81"/>
        <end position="104"/>
    </location>
</feature>
<dbReference type="RefSeq" id="WP_407050779.1">
    <property type="nucleotide sequence ID" value="NZ_CP158568.1"/>
</dbReference>
<evidence type="ECO:0000256" key="5">
    <source>
        <dbReference type="PIRSR" id="PIRSR000137-2"/>
    </source>
</evidence>
<dbReference type="Pfam" id="PF05199">
    <property type="entry name" value="GMC_oxred_C"/>
    <property type="match status" value="1"/>
</dbReference>
<dbReference type="InterPro" id="IPR012132">
    <property type="entry name" value="GMC_OxRdtase"/>
</dbReference>
<keyword evidence="3 6" id="KW-0285">Flavoprotein</keyword>
<dbReference type="PROSITE" id="PS00623">
    <property type="entry name" value="GMC_OXRED_1"/>
    <property type="match status" value="1"/>
</dbReference>
<name>A0AAU7XE66_9HYPH</name>
<evidence type="ECO:0000256" key="6">
    <source>
        <dbReference type="RuleBase" id="RU003968"/>
    </source>
</evidence>
<dbReference type="SUPFAM" id="SSF54373">
    <property type="entry name" value="FAD-linked reductases, C-terminal domain"/>
    <property type="match status" value="1"/>
</dbReference>
<dbReference type="PIRSF" id="PIRSF000137">
    <property type="entry name" value="Alcohol_oxidase"/>
    <property type="match status" value="1"/>
</dbReference>
<evidence type="ECO:0000256" key="3">
    <source>
        <dbReference type="ARBA" id="ARBA00022630"/>
    </source>
</evidence>
<comment type="similarity">
    <text evidence="2 6">Belongs to the GMC oxidoreductase family.</text>
</comment>
<dbReference type="KEGG" id="mflg:ABS361_05270"/>
<sequence>MQEFDYIVVGAGSAGCVVADRLSADPRRSVLLIEAGGSDFRFWIKTPIGYGKSFFDPAVNWRFESLPDPGLGDRVVYVPRGKVLGGSSSINAMVYARGLPGDFDDWRDAGNPGWGWSDVEPVFRSFERRVAGDGSARGDGPLWVSDREAEYHPLKRHYLAAAREAGLPIVSDLGLTEAEGVGPYLINTRKGLRCSAADAFLRPAMKRPNLTVATGLIVDRIGFEGRRARTVECLIGGERRSYRARAEIVLSAGAVGSPAILQRSGVGPGALLAGLGVPVVHDAPGVGGHLQDHLGINYYYRATEPTLNAVLGTWPGRIAAGIRFLATRTGALSLSVNQMGGLVRSSPELARPDMQLYFNPLSYSTEIAGQRKLSKPDPWPGFILSFNACRPTSTGRIDIAGADPLAQPRIRPNYLSTDRDLADVLAGARLVARLQETRAMKALAAAITLFDPARASDEAIVEDFRKRSGSVFHLCGTCRMAPQAADGVVGPDLKVHGVEGLRIADTSIFPNVTSANTNAPAIMVGHKAAAMIAAG</sequence>
<accession>A0AAU7XE66</accession>
<dbReference type="Pfam" id="PF00732">
    <property type="entry name" value="GMC_oxred_N"/>
    <property type="match status" value="1"/>
</dbReference>
<dbReference type="PROSITE" id="PS00624">
    <property type="entry name" value="GMC_OXRED_2"/>
    <property type="match status" value="1"/>
</dbReference>
<evidence type="ECO:0000256" key="1">
    <source>
        <dbReference type="ARBA" id="ARBA00001974"/>
    </source>
</evidence>
<evidence type="ECO:0000259" key="7">
    <source>
        <dbReference type="PROSITE" id="PS00623"/>
    </source>
</evidence>
<dbReference type="InterPro" id="IPR036188">
    <property type="entry name" value="FAD/NAD-bd_sf"/>
</dbReference>
<dbReference type="Gene3D" id="3.30.560.10">
    <property type="entry name" value="Glucose Oxidase, domain 3"/>
    <property type="match status" value="1"/>
</dbReference>
<comment type="cofactor">
    <cofactor evidence="1 5">
        <name>FAD</name>
        <dbReference type="ChEBI" id="CHEBI:57692"/>
    </cofactor>
</comment>
<protein>
    <submittedName>
        <fullName evidence="9">GMC family oxidoreductase N-terminal domain-containing protein</fullName>
    </submittedName>
</protein>